<sequence>MFEEFQVGQSRSIVVVGAGTMGVGIAQVAVAAGHRTHLVDTNEAQLERAQDEIIKRLIRKGPAEDELHARLSPHVGLAAVAAEHSRAGLDAPVVIEAIVENLAVKQHLLAEAQELFGGDGVYATNTSSFSITTIAAGVPHPHRVVGMHFFNPVPVMQLVEVVPGVQTAPELVEQVLRLAEGWGKTAILAKSTPGFIVNRVARPYYGEALRLAEEGVAPVETIDRLLRASGAFRMGPFELMDLVGNDVNSTVTRTVWEGHHFDPRFEPSNLQAELVAAGRFGRKTGLGFYDYGDVGAQGSSAQRLELDRTLTGEGPADSVAALVHRLRFSIGAPGPRPGVWDFGDDGLLRLTRGLTAAEESVRAGGVPVIVVDRAVDVASASALAYTTSAVPSALESTLLAASAQAELEMIRVKDLPGLVTARVVSMLVNEASEAVHIGLCSAGDVDVAMRLGTNYPLGLLEWGDRWGAGYVEALIDALAEQHRSSRYRPSLYLRQAALTGGSLV</sequence>
<dbReference type="PANTHER" id="PTHR48075:SF5">
    <property type="entry name" value="3-HYDROXYBUTYRYL-COA DEHYDROGENASE"/>
    <property type="match status" value="1"/>
</dbReference>
<dbReference type="InterPro" id="IPR006180">
    <property type="entry name" value="3-OHacyl-CoA_DH_CS"/>
</dbReference>
<dbReference type="Pfam" id="PF00725">
    <property type="entry name" value="3HCDH"/>
    <property type="match status" value="2"/>
</dbReference>
<organism evidence="7 8">
    <name type="scientific">Terrabacter terrigena</name>
    <dbReference type="NCBI Taxonomy" id="574718"/>
    <lineage>
        <taxon>Bacteria</taxon>
        <taxon>Bacillati</taxon>
        <taxon>Actinomycetota</taxon>
        <taxon>Actinomycetes</taxon>
        <taxon>Micrococcales</taxon>
        <taxon>Intrasporangiaceae</taxon>
        <taxon>Terrabacter</taxon>
    </lineage>
</organism>
<protein>
    <submittedName>
        <fullName evidence="7">3-hydroxyacyl-CoA dehydrogenase NAD-binding domain-containing protein</fullName>
    </submittedName>
</protein>
<dbReference type="InterPro" id="IPR041040">
    <property type="entry name" value="3HCDH_RFF"/>
</dbReference>
<dbReference type="SUPFAM" id="SSF48179">
    <property type="entry name" value="6-phosphogluconate dehydrogenase C-terminal domain-like"/>
    <property type="match status" value="2"/>
</dbReference>
<dbReference type="RefSeq" id="WP_386054749.1">
    <property type="nucleotide sequence ID" value="NZ_JBHTKH010000022.1"/>
</dbReference>
<dbReference type="Gene3D" id="1.10.1040.10">
    <property type="entry name" value="N-(1-d-carboxylethyl)-l-norvaline Dehydrogenase, domain 2"/>
    <property type="match status" value="1"/>
</dbReference>
<dbReference type="Pfam" id="PF18321">
    <property type="entry name" value="3HCDH_RFF"/>
    <property type="match status" value="1"/>
</dbReference>
<accession>A0ABW3N193</accession>
<feature type="domain" description="3-hydroxyacyl-CoA dehydrogenase C-terminal" evidence="4">
    <location>
        <begin position="194"/>
        <end position="291"/>
    </location>
</feature>
<gene>
    <name evidence="7" type="ORF">ACFQ2V_20235</name>
</gene>
<dbReference type="Pfam" id="PF02737">
    <property type="entry name" value="3HCDH_N"/>
    <property type="match status" value="1"/>
</dbReference>
<dbReference type="Proteomes" id="UP001597046">
    <property type="component" value="Unassembled WGS sequence"/>
</dbReference>
<dbReference type="SUPFAM" id="SSF51735">
    <property type="entry name" value="NAD(P)-binding Rossmann-fold domains"/>
    <property type="match status" value="1"/>
</dbReference>
<evidence type="ECO:0000256" key="2">
    <source>
        <dbReference type="ARBA" id="ARBA00009463"/>
    </source>
</evidence>
<name>A0ABW3N193_9MICO</name>
<comment type="similarity">
    <text evidence="2">Belongs to the 3-hydroxyacyl-CoA dehydrogenase family.</text>
</comment>
<feature type="domain" description="3-hydroxyacyl-CoA dehydrogenase C-terminal" evidence="4">
    <location>
        <begin position="417"/>
        <end position="497"/>
    </location>
</feature>
<feature type="domain" description="3-hydroxyacyl-CoA dehydrogenase NAD binding" evidence="5">
    <location>
        <begin position="13"/>
        <end position="190"/>
    </location>
</feature>
<dbReference type="InterPro" id="IPR008927">
    <property type="entry name" value="6-PGluconate_DH-like_C_sf"/>
</dbReference>
<comment type="caution">
    <text evidence="7">The sequence shown here is derived from an EMBL/GenBank/DDBJ whole genome shotgun (WGS) entry which is preliminary data.</text>
</comment>
<dbReference type="InterPro" id="IPR036291">
    <property type="entry name" value="NAD(P)-bd_dom_sf"/>
</dbReference>
<dbReference type="InterPro" id="IPR006176">
    <property type="entry name" value="3-OHacyl-CoA_DH_NAD-bd"/>
</dbReference>
<evidence type="ECO:0000313" key="7">
    <source>
        <dbReference type="EMBL" id="MFD1056641.1"/>
    </source>
</evidence>
<evidence type="ECO:0000313" key="8">
    <source>
        <dbReference type="Proteomes" id="UP001597046"/>
    </source>
</evidence>
<dbReference type="PANTHER" id="PTHR48075">
    <property type="entry name" value="3-HYDROXYACYL-COA DEHYDROGENASE FAMILY PROTEIN"/>
    <property type="match status" value="1"/>
</dbReference>
<dbReference type="Gene3D" id="1.10.1040.50">
    <property type="match status" value="1"/>
</dbReference>
<evidence type="ECO:0000259" key="6">
    <source>
        <dbReference type="Pfam" id="PF18321"/>
    </source>
</evidence>
<feature type="domain" description="3-hydroxybutyryl-CoA dehydrogenase reduced Rossmann-fold" evidence="6">
    <location>
        <begin position="348"/>
        <end position="416"/>
    </location>
</feature>
<keyword evidence="8" id="KW-1185">Reference proteome</keyword>
<comment type="pathway">
    <text evidence="1">Lipid metabolism; butanoate metabolism.</text>
</comment>
<keyword evidence="3" id="KW-0560">Oxidoreductase</keyword>
<dbReference type="EMBL" id="JBHTKH010000022">
    <property type="protein sequence ID" value="MFD1056641.1"/>
    <property type="molecule type" value="Genomic_DNA"/>
</dbReference>
<proteinExistence type="inferred from homology"/>
<dbReference type="InterPro" id="IPR013328">
    <property type="entry name" value="6PGD_dom2"/>
</dbReference>
<reference evidence="8" key="1">
    <citation type="journal article" date="2019" name="Int. J. Syst. Evol. Microbiol.">
        <title>The Global Catalogue of Microorganisms (GCM) 10K type strain sequencing project: providing services to taxonomists for standard genome sequencing and annotation.</title>
        <authorList>
            <consortium name="The Broad Institute Genomics Platform"/>
            <consortium name="The Broad Institute Genome Sequencing Center for Infectious Disease"/>
            <person name="Wu L."/>
            <person name="Ma J."/>
        </authorList>
    </citation>
    <scope>NUCLEOTIDE SEQUENCE [LARGE SCALE GENOMIC DNA]</scope>
    <source>
        <strain evidence="8">CCUG 57508</strain>
    </source>
</reference>
<evidence type="ECO:0000256" key="3">
    <source>
        <dbReference type="ARBA" id="ARBA00023002"/>
    </source>
</evidence>
<evidence type="ECO:0000256" key="1">
    <source>
        <dbReference type="ARBA" id="ARBA00005086"/>
    </source>
</evidence>
<dbReference type="Gene3D" id="3.40.50.720">
    <property type="entry name" value="NAD(P)-binding Rossmann-like Domain"/>
    <property type="match status" value="1"/>
</dbReference>
<dbReference type="InterPro" id="IPR006108">
    <property type="entry name" value="3HC_DH_C"/>
</dbReference>
<dbReference type="PROSITE" id="PS00067">
    <property type="entry name" value="3HCDH"/>
    <property type="match status" value="1"/>
</dbReference>
<evidence type="ECO:0000259" key="5">
    <source>
        <dbReference type="Pfam" id="PF02737"/>
    </source>
</evidence>
<evidence type="ECO:0000259" key="4">
    <source>
        <dbReference type="Pfam" id="PF00725"/>
    </source>
</evidence>